<evidence type="ECO:0000256" key="2">
    <source>
        <dbReference type="ARBA" id="ARBA00022645"/>
    </source>
</evidence>
<dbReference type="Gene3D" id="3.30.450.330">
    <property type="match status" value="1"/>
</dbReference>
<dbReference type="OrthoDB" id="9789078at2"/>
<dbReference type="FunCoup" id="A0A2G4YTG8">
    <property type="interactions" value="189"/>
</dbReference>
<dbReference type="Gene3D" id="3.90.1310.10">
    <property type="entry name" value="Penicillin-binding protein 2a (Domain 2)"/>
    <property type="match status" value="1"/>
</dbReference>
<proteinExistence type="predicted"/>
<keyword evidence="4" id="KW-1133">Transmembrane helix</keyword>
<name>A0A2G4YTG8_9PROT</name>
<dbReference type="InterPro" id="IPR012338">
    <property type="entry name" value="Beta-lactam/transpept-like"/>
</dbReference>
<dbReference type="Pfam" id="PF03717">
    <property type="entry name" value="PBP_dimer"/>
    <property type="match status" value="1"/>
</dbReference>
<evidence type="ECO:0000256" key="3">
    <source>
        <dbReference type="ARBA" id="ARBA00023136"/>
    </source>
</evidence>
<dbReference type="GO" id="GO:0005886">
    <property type="term" value="C:plasma membrane"/>
    <property type="evidence" value="ECO:0007669"/>
    <property type="project" value="TreeGrafter"/>
</dbReference>
<keyword evidence="4" id="KW-0812">Transmembrane</keyword>
<evidence type="ECO:0000256" key="1">
    <source>
        <dbReference type="ARBA" id="ARBA00004370"/>
    </source>
</evidence>
<feature type="domain" description="Penicillin-binding protein dimerisation" evidence="6">
    <location>
        <begin position="68"/>
        <end position="178"/>
    </location>
</feature>
<dbReference type="SUPFAM" id="SSF56519">
    <property type="entry name" value="Penicillin binding protein dimerisation domain"/>
    <property type="match status" value="1"/>
</dbReference>
<organism evidence="7 8">
    <name type="scientific">Paremcibacter congregatus</name>
    <dbReference type="NCBI Taxonomy" id="2043170"/>
    <lineage>
        <taxon>Bacteria</taxon>
        <taxon>Pseudomonadati</taxon>
        <taxon>Pseudomonadota</taxon>
        <taxon>Alphaproteobacteria</taxon>
        <taxon>Emcibacterales</taxon>
        <taxon>Emcibacteraceae</taxon>
        <taxon>Paremcibacter</taxon>
    </lineage>
</organism>
<keyword evidence="3 4" id="KW-0472">Membrane</keyword>
<sequence>MRSVDLHIEGATSGAIEVARNRLVVPTFFFVLGFSILVIRLISIGMFEPMSDINTYTRVGTTELVRDRVDILDRNGIVMATNLKAPSLAVRPRLITAPEETADRILRVLPDLNRVRLLNKLKSSNHFVYIKRNLTPQQVWKINALGYPGLVLEEAEKRVYPQGSLASHVLGYVDLDNKPQAGIEKFANDHLSDPERSNDPLQLSIDLRVQHIMRQELAYAMDKFSALGGAGIVMDVNTGEVLAMTSLPDFDGNGAISPGAPEMKNRNILEPYEMGSGFKAFTVAMALDTGRISLDDKFDATEPLRVAGRTINDDHPKKRPLTVPEIFTFSSNIGASLMVRELGTDIQRDFLQKIGMFDKAEIELTGLSRPILPSRWGEIQSMTVSYGHGIAVTPLHLVTGIAAIVNGGRLIPATLIRKNESQEYADYDLKDLPGYRKYPQVISTETSVKMRHLMRLAVDYGSGGNARVDGYRVGGKTGTAEKVKNGVYSRKDKITSFTGVFPMDDPKYVIFVMLDEPRGIEETFYKATGGWVAAPVVGQVIRRIGPLLGVSPKAHVETKYQNLVLVKNNE</sequence>
<reference evidence="7 8" key="1">
    <citation type="submission" date="2017-10" db="EMBL/GenBank/DDBJ databases">
        <title>Frigbacter circumglobatus gen. nov. sp. nov., isolated from sediment cultured in situ.</title>
        <authorList>
            <person name="Zhao Z."/>
        </authorList>
    </citation>
    <scope>NUCLEOTIDE SEQUENCE [LARGE SCALE GENOMIC DNA]</scope>
    <source>
        <strain evidence="7 8">ZYL</strain>
    </source>
</reference>
<feature type="domain" description="Penicillin-binding protein transpeptidase" evidence="5">
    <location>
        <begin position="229"/>
        <end position="541"/>
    </location>
</feature>
<evidence type="ECO:0000313" key="8">
    <source>
        <dbReference type="Proteomes" id="UP000229730"/>
    </source>
</evidence>
<evidence type="ECO:0000256" key="4">
    <source>
        <dbReference type="SAM" id="Phobius"/>
    </source>
</evidence>
<comment type="caution">
    <text evidence="7">The sequence shown here is derived from an EMBL/GenBank/DDBJ whole genome shotgun (WGS) entry which is preliminary data.</text>
</comment>
<dbReference type="Gene3D" id="3.40.710.10">
    <property type="entry name" value="DD-peptidase/beta-lactamase superfamily"/>
    <property type="match status" value="1"/>
</dbReference>
<dbReference type="SUPFAM" id="SSF56601">
    <property type="entry name" value="beta-lactamase/transpeptidase-like"/>
    <property type="match status" value="1"/>
</dbReference>
<dbReference type="GO" id="GO:0004180">
    <property type="term" value="F:carboxypeptidase activity"/>
    <property type="evidence" value="ECO:0007669"/>
    <property type="project" value="UniProtKB-KW"/>
</dbReference>
<keyword evidence="2" id="KW-0121">Carboxypeptidase</keyword>
<dbReference type="Proteomes" id="UP000229730">
    <property type="component" value="Unassembled WGS sequence"/>
</dbReference>
<dbReference type="EMBL" id="PDEM01000009">
    <property type="protein sequence ID" value="PHZ85593.1"/>
    <property type="molecule type" value="Genomic_DNA"/>
</dbReference>
<feature type="transmembrane region" description="Helical" evidence="4">
    <location>
        <begin position="23"/>
        <end position="47"/>
    </location>
</feature>
<dbReference type="GO" id="GO:0008658">
    <property type="term" value="F:penicillin binding"/>
    <property type="evidence" value="ECO:0007669"/>
    <property type="project" value="InterPro"/>
</dbReference>
<gene>
    <name evidence="7" type="ORF">CRD36_02565</name>
</gene>
<evidence type="ECO:0000259" key="6">
    <source>
        <dbReference type="Pfam" id="PF03717"/>
    </source>
</evidence>
<comment type="subcellular location">
    <subcellularLocation>
        <location evidence="1">Membrane</location>
    </subcellularLocation>
</comment>
<dbReference type="InterPro" id="IPR001460">
    <property type="entry name" value="PCN-bd_Tpept"/>
</dbReference>
<dbReference type="GO" id="GO:0071555">
    <property type="term" value="P:cell wall organization"/>
    <property type="evidence" value="ECO:0007669"/>
    <property type="project" value="TreeGrafter"/>
</dbReference>
<evidence type="ECO:0000313" key="7">
    <source>
        <dbReference type="EMBL" id="PHZ85593.1"/>
    </source>
</evidence>
<dbReference type="Pfam" id="PF00905">
    <property type="entry name" value="Transpeptidase"/>
    <property type="match status" value="1"/>
</dbReference>
<dbReference type="PANTHER" id="PTHR30627:SF1">
    <property type="entry name" value="PEPTIDOGLYCAN D,D-TRANSPEPTIDASE FTSI"/>
    <property type="match status" value="1"/>
</dbReference>
<dbReference type="InterPro" id="IPR050515">
    <property type="entry name" value="Beta-lactam/transpept"/>
</dbReference>
<evidence type="ECO:0000259" key="5">
    <source>
        <dbReference type="Pfam" id="PF00905"/>
    </source>
</evidence>
<dbReference type="InterPro" id="IPR036138">
    <property type="entry name" value="PBP_dimer_sf"/>
</dbReference>
<keyword evidence="8" id="KW-1185">Reference proteome</keyword>
<protein>
    <submittedName>
        <fullName evidence="7">Penicillin-binding protein</fullName>
    </submittedName>
</protein>
<keyword evidence="2" id="KW-0378">Hydrolase</keyword>
<accession>A0A2G4YTG8</accession>
<dbReference type="RefSeq" id="WP_099471176.1">
    <property type="nucleotide sequence ID" value="NZ_CAXBMK010000004.1"/>
</dbReference>
<dbReference type="InterPro" id="IPR005311">
    <property type="entry name" value="PBP_dimer"/>
</dbReference>
<dbReference type="PANTHER" id="PTHR30627">
    <property type="entry name" value="PEPTIDOGLYCAN D,D-TRANSPEPTIDASE"/>
    <property type="match status" value="1"/>
</dbReference>
<dbReference type="InParanoid" id="A0A2G4YTG8"/>
<keyword evidence="2" id="KW-0645">Protease</keyword>
<dbReference type="AlphaFoldDB" id="A0A2G4YTG8"/>